<dbReference type="AlphaFoldDB" id="A0A478FSJ8"/>
<organism evidence="1 2">
    <name type="scientific">Candidatus Mycoplasma haematohominis</name>
    <dbReference type="NCBI Taxonomy" id="1494318"/>
    <lineage>
        <taxon>Bacteria</taxon>
        <taxon>Bacillati</taxon>
        <taxon>Mycoplasmatota</taxon>
        <taxon>Mollicutes</taxon>
        <taxon>Mycoplasmataceae</taxon>
        <taxon>Mycoplasma</taxon>
    </lineage>
</organism>
<accession>A0A478FSJ8</accession>
<gene>
    <name evidence="1" type="ORF">MHSWG343_04360</name>
</gene>
<dbReference type="EMBL" id="BIMN01000002">
    <property type="protein sequence ID" value="GCE63439.1"/>
    <property type="molecule type" value="Genomic_DNA"/>
</dbReference>
<sequence length="282" mass="31104">MDPVKLAAGAGAAALVLGGGGYGISTLFVNSEMPGYSPFVRSGTGTTKYVDEYPDYFVDASPGKNAPWWDWVYKKRYLVDSEHKDVDGESRPDPKLAFMNLNAGSGETSQSIQQVCEGILSADKAKVKSGANQSGEHEEIDVWRYCTAVKKKPILVKDAKKGGNSATEKEDAEYTEATSYGKEYKSQLVATFAEENKFFWKEQQRLFFQAEGNRSGSSSKDADSIFKKLYDEHKGKKNIPDNVLRDKCRLAYGKKKDGSGINPKAIESEVFTYCSLKRSKSG</sequence>
<reference evidence="1 2" key="1">
    <citation type="submission" date="2019-01" db="EMBL/GenBank/DDBJ databases">
        <title>Draft genome sequences of Candidatus Mycoplasma haemohominis SWG34-3 identified from a patient with pyrexia, anemia and liver dysfunction.</title>
        <authorList>
            <person name="Sekizuka T."/>
            <person name="Hattori N."/>
            <person name="Katano H."/>
            <person name="Takuma T."/>
            <person name="Ito T."/>
            <person name="Arai N."/>
            <person name="Yanai R."/>
            <person name="Ishii S."/>
            <person name="Miura Y."/>
            <person name="Tokunaga T."/>
            <person name="Watanabe H."/>
            <person name="Nomura N."/>
            <person name="Eguchi J."/>
            <person name="Arai T."/>
            <person name="Hasegawa H."/>
            <person name="Nakamaki T."/>
            <person name="Wakita T."/>
            <person name="Niki Y."/>
            <person name="Kuroda M."/>
        </authorList>
    </citation>
    <scope>NUCLEOTIDE SEQUENCE [LARGE SCALE GENOMIC DNA]</scope>
    <source>
        <strain evidence="1">SWG34-3</strain>
    </source>
</reference>
<evidence type="ECO:0000313" key="2">
    <source>
        <dbReference type="Proteomes" id="UP000324831"/>
    </source>
</evidence>
<proteinExistence type="predicted"/>
<dbReference type="Proteomes" id="UP000324831">
    <property type="component" value="Unassembled WGS sequence"/>
</dbReference>
<evidence type="ECO:0000313" key="1">
    <source>
        <dbReference type="EMBL" id="GCE63439.1"/>
    </source>
</evidence>
<name>A0A478FSJ8_9MOLU</name>
<protein>
    <submittedName>
        <fullName evidence="1">Uncharacterized protein</fullName>
    </submittedName>
</protein>
<comment type="caution">
    <text evidence="1">The sequence shown here is derived from an EMBL/GenBank/DDBJ whole genome shotgun (WGS) entry which is preliminary data.</text>
</comment>